<gene>
    <name evidence="3" type="ORF">RRG08_026482</name>
</gene>
<dbReference type="GO" id="GO:0005576">
    <property type="term" value="C:extracellular region"/>
    <property type="evidence" value="ECO:0007669"/>
    <property type="project" value="InterPro"/>
</dbReference>
<evidence type="ECO:0000313" key="4">
    <source>
        <dbReference type="Proteomes" id="UP001283361"/>
    </source>
</evidence>
<dbReference type="AlphaFoldDB" id="A0AAE0Y3R0"/>
<sequence length="185" mass="20210">MYVQTKLVLAVLSVLAGSCYAYQFLWGLNQEMNALCPNQSGASEVGVPDPCDINNFIMCFDGQAIAINTCAANGRFNRQKNACDFIEQVAAPEGCKTVTRPPKKTCGEPGVSVAAMEDTCKYYYSCTTAGAQKMQCNHLSFFIEEKGRCMFITEGFRSSIPKAALADCETKDNYTMAELTQLAQP</sequence>
<reference evidence="3" key="1">
    <citation type="journal article" date="2023" name="G3 (Bethesda)">
        <title>A reference genome for the long-term kleptoplast-retaining sea slug Elysia crispata morphotype clarki.</title>
        <authorList>
            <person name="Eastman K.E."/>
            <person name="Pendleton A.L."/>
            <person name="Shaikh M.A."/>
            <person name="Suttiyut T."/>
            <person name="Ogas R."/>
            <person name="Tomko P."/>
            <person name="Gavelis G."/>
            <person name="Widhalm J.R."/>
            <person name="Wisecaver J.H."/>
        </authorList>
    </citation>
    <scope>NUCLEOTIDE SEQUENCE</scope>
    <source>
        <strain evidence="3">ECLA1</strain>
    </source>
</reference>
<feature type="domain" description="Chitin-binding type-2" evidence="2">
    <location>
        <begin position="103"/>
        <end position="170"/>
    </location>
</feature>
<dbReference type="Pfam" id="PF01607">
    <property type="entry name" value="CBM_14"/>
    <property type="match status" value="2"/>
</dbReference>
<dbReference type="PROSITE" id="PS51257">
    <property type="entry name" value="PROKAR_LIPOPROTEIN"/>
    <property type="match status" value="1"/>
</dbReference>
<name>A0AAE0Y3R0_9GAST</name>
<comment type="caution">
    <text evidence="3">The sequence shown here is derived from an EMBL/GenBank/DDBJ whole genome shotgun (WGS) entry which is preliminary data.</text>
</comment>
<organism evidence="3 4">
    <name type="scientific">Elysia crispata</name>
    <name type="common">lettuce slug</name>
    <dbReference type="NCBI Taxonomy" id="231223"/>
    <lineage>
        <taxon>Eukaryota</taxon>
        <taxon>Metazoa</taxon>
        <taxon>Spiralia</taxon>
        <taxon>Lophotrochozoa</taxon>
        <taxon>Mollusca</taxon>
        <taxon>Gastropoda</taxon>
        <taxon>Heterobranchia</taxon>
        <taxon>Euthyneura</taxon>
        <taxon>Panpulmonata</taxon>
        <taxon>Sacoglossa</taxon>
        <taxon>Placobranchoidea</taxon>
        <taxon>Plakobranchidae</taxon>
        <taxon>Elysia</taxon>
    </lineage>
</organism>
<dbReference type="GO" id="GO:0008061">
    <property type="term" value="F:chitin binding"/>
    <property type="evidence" value="ECO:0007669"/>
    <property type="project" value="InterPro"/>
</dbReference>
<protein>
    <recommendedName>
        <fullName evidence="2">Chitin-binding type-2 domain-containing protein</fullName>
    </recommendedName>
</protein>
<evidence type="ECO:0000256" key="1">
    <source>
        <dbReference type="SAM" id="SignalP"/>
    </source>
</evidence>
<feature type="domain" description="Chitin-binding type-2" evidence="2">
    <location>
        <begin position="33"/>
        <end position="97"/>
    </location>
</feature>
<dbReference type="PROSITE" id="PS50940">
    <property type="entry name" value="CHIT_BIND_II"/>
    <property type="match status" value="2"/>
</dbReference>
<dbReference type="InterPro" id="IPR036508">
    <property type="entry name" value="Chitin-bd_dom_sf"/>
</dbReference>
<keyword evidence="1" id="KW-0732">Signal</keyword>
<feature type="signal peptide" evidence="1">
    <location>
        <begin position="1"/>
        <end position="21"/>
    </location>
</feature>
<feature type="chain" id="PRO_5042028930" description="Chitin-binding type-2 domain-containing protein" evidence="1">
    <location>
        <begin position="22"/>
        <end position="185"/>
    </location>
</feature>
<keyword evidence="4" id="KW-1185">Reference proteome</keyword>
<evidence type="ECO:0000313" key="3">
    <source>
        <dbReference type="EMBL" id="KAK3732097.1"/>
    </source>
</evidence>
<dbReference type="InterPro" id="IPR002557">
    <property type="entry name" value="Chitin-bd_dom"/>
</dbReference>
<evidence type="ECO:0000259" key="2">
    <source>
        <dbReference type="PROSITE" id="PS50940"/>
    </source>
</evidence>
<dbReference type="SUPFAM" id="SSF57625">
    <property type="entry name" value="Invertebrate chitin-binding proteins"/>
    <property type="match status" value="2"/>
</dbReference>
<accession>A0AAE0Y3R0</accession>
<dbReference type="Proteomes" id="UP001283361">
    <property type="component" value="Unassembled WGS sequence"/>
</dbReference>
<dbReference type="Gene3D" id="2.170.140.10">
    <property type="entry name" value="Chitin binding domain"/>
    <property type="match status" value="1"/>
</dbReference>
<dbReference type="EMBL" id="JAWDGP010006980">
    <property type="protein sequence ID" value="KAK3732097.1"/>
    <property type="molecule type" value="Genomic_DNA"/>
</dbReference>
<proteinExistence type="predicted"/>